<keyword evidence="6" id="KW-0456">Lyase</keyword>
<dbReference type="EC" id="4.1.1.97" evidence="3"/>
<comment type="pathway">
    <text evidence="2">Purine metabolism; urate degradation; (S)-allantoin from urate: step 3/3.</text>
</comment>
<protein>
    <recommendedName>
        <fullName evidence="3">2-oxo-4-hydroxy-4-carboxy-5-ureidoimidazoline decarboxylase</fullName>
        <ecNumber evidence="3">4.1.1.97</ecNumber>
    </recommendedName>
</protein>
<dbReference type="Pfam" id="PF09349">
    <property type="entry name" value="OHCU_decarbox"/>
    <property type="match status" value="1"/>
</dbReference>
<dbReference type="AlphaFoldDB" id="W0MYD8"/>
<evidence type="ECO:0000256" key="5">
    <source>
        <dbReference type="ARBA" id="ARBA00022793"/>
    </source>
</evidence>
<evidence type="ECO:0000313" key="8">
    <source>
        <dbReference type="EMBL" id="AHG41856.1"/>
    </source>
</evidence>
<evidence type="ECO:0000256" key="1">
    <source>
        <dbReference type="ARBA" id="ARBA00001163"/>
    </source>
</evidence>
<organism evidence="8 9">
    <name type="scientific">Pseudomonas syringae CC1557</name>
    <dbReference type="NCBI Taxonomy" id="1357279"/>
    <lineage>
        <taxon>Bacteria</taxon>
        <taxon>Pseudomonadati</taxon>
        <taxon>Pseudomonadota</taxon>
        <taxon>Gammaproteobacteria</taxon>
        <taxon>Pseudomonadales</taxon>
        <taxon>Pseudomonadaceae</taxon>
        <taxon>Pseudomonas</taxon>
        <taxon>Pseudomonas syringae</taxon>
    </lineage>
</organism>
<dbReference type="EMBL" id="CP007014">
    <property type="protein sequence ID" value="AHG41856.1"/>
    <property type="molecule type" value="Genomic_DNA"/>
</dbReference>
<dbReference type="NCBIfam" id="TIGR03164">
    <property type="entry name" value="UHCUDC"/>
    <property type="match status" value="1"/>
</dbReference>
<evidence type="ECO:0000256" key="4">
    <source>
        <dbReference type="ARBA" id="ARBA00022631"/>
    </source>
</evidence>
<dbReference type="GO" id="GO:0051997">
    <property type="term" value="F:2-oxo-4-hydroxy-4-carboxy-5-ureidoimidazoline decarboxylase activity"/>
    <property type="evidence" value="ECO:0007669"/>
    <property type="project" value="UniProtKB-EC"/>
</dbReference>
<dbReference type="InterPro" id="IPR036778">
    <property type="entry name" value="OHCU_decarboxylase_sf"/>
</dbReference>
<reference evidence="8 9" key="1">
    <citation type="submission" date="2013-12" db="EMBL/GenBank/DDBJ databases">
        <title>Interactions Between Genome Architecture and Virulence Genes in Pseudomonas syringae, strain CC1557 as a model.</title>
        <authorList>
            <person name="Baltrus D."/>
            <person name="Hockett K."/>
            <person name="Karlsrud E."/>
            <person name="Dougherty K."/>
            <person name="Nishimura M."/>
        </authorList>
    </citation>
    <scope>NUCLEOTIDE SEQUENCE [LARGE SCALE GENOMIC DNA]</scope>
    <source>
        <strain evidence="8 9">CC1557</strain>
    </source>
</reference>
<comment type="catalytic activity">
    <reaction evidence="1">
        <text>5-hydroxy-2-oxo-4-ureido-2,5-dihydro-1H-imidazole-5-carboxylate + H(+) = (S)-allantoin + CO2</text>
        <dbReference type="Rhea" id="RHEA:26301"/>
        <dbReference type="ChEBI" id="CHEBI:15378"/>
        <dbReference type="ChEBI" id="CHEBI:15678"/>
        <dbReference type="ChEBI" id="CHEBI:16526"/>
        <dbReference type="ChEBI" id="CHEBI:58639"/>
        <dbReference type="EC" id="4.1.1.97"/>
    </reaction>
</comment>
<dbReference type="HOGENOM" id="CLU_092522_1_1_6"/>
<dbReference type="InterPro" id="IPR018020">
    <property type="entry name" value="OHCU_decarboxylase"/>
</dbReference>
<dbReference type="RefSeq" id="WP_024647443.1">
    <property type="nucleotide sequence ID" value="NZ_CP007014.1"/>
</dbReference>
<dbReference type="GO" id="GO:0000255">
    <property type="term" value="P:allantoin metabolic process"/>
    <property type="evidence" value="ECO:0007669"/>
    <property type="project" value="InterPro"/>
</dbReference>
<accession>W0MYD8</accession>
<sequence>MSELQNLKPSTLSRDAFTATFADVYEHSPWIAQQAFDQGAGPELDQLDTLHARMSEILLNATHEQQLALIKAHPDLAGKAAVQGELTQASTDEQAGAGIHLCTPEEFRRFTELNEAYKARFGFPFIMAVKGSDRHKILAAFEQRIHHSPEAEFACALAEINKIALFRLQALHASQP</sequence>
<dbReference type="PANTHER" id="PTHR43466:SF1">
    <property type="entry name" value="2-OXO-4-HYDROXY-4-CARBOXY-5-UREIDOIMIDAZOLINE DECARBOXYLASE-RELATED"/>
    <property type="match status" value="1"/>
</dbReference>
<evidence type="ECO:0000256" key="3">
    <source>
        <dbReference type="ARBA" id="ARBA00012257"/>
    </source>
</evidence>
<dbReference type="GO" id="GO:0006144">
    <property type="term" value="P:purine nucleobase metabolic process"/>
    <property type="evidence" value="ECO:0007669"/>
    <property type="project" value="UniProtKB-KW"/>
</dbReference>
<name>W0MYD8_PSESX</name>
<dbReference type="Proteomes" id="UP000019089">
    <property type="component" value="Chromosome"/>
</dbReference>
<gene>
    <name evidence="8" type="ORF">N018_17235</name>
</gene>
<evidence type="ECO:0000313" key="9">
    <source>
        <dbReference type="Proteomes" id="UP000019089"/>
    </source>
</evidence>
<evidence type="ECO:0000256" key="6">
    <source>
        <dbReference type="ARBA" id="ARBA00023239"/>
    </source>
</evidence>
<dbReference type="Gene3D" id="1.10.3330.10">
    <property type="entry name" value="Oxo-4-hydroxy-4-carboxy-5-ureidoimidazoline decarboxylase"/>
    <property type="match status" value="1"/>
</dbReference>
<dbReference type="STRING" id="1357279.N018_17235"/>
<dbReference type="PANTHER" id="PTHR43466">
    <property type="entry name" value="2-OXO-4-HYDROXY-4-CARBOXY-5-UREIDOIMIDAZOLINE DECARBOXYLASE-RELATED"/>
    <property type="match status" value="1"/>
</dbReference>
<dbReference type="UniPathway" id="UPA00394">
    <property type="reaction ID" value="UER00652"/>
</dbReference>
<dbReference type="GO" id="GO:0019628">
    <property type="term" value="P:urate catabolic process"/>
    <property type="evidence" value="ECO:0007669"/>
    <property type="project" value="UniProtKB-UniPathway"/>
</dbReference>
<dbReference type="SUPFAM" id="SSF158694">
    <property type="entry name" value="UraD-Like"/>
    <property type="match status" value="1"/>
</dbReference>
<dbReference type="InterPro" id="IPR017580">
    <property type="entry name" value="OHCU_decarboxylase-1"/>
</dbReference>
<dbReference type="KEGG" id="psyr:N018_17235"/>
<proteinExistence type="predicted"/>
<evidence type="ECO:0000256" key="2">
    <source>
        <dbReference type="ARBA" id="ARBA00004754"/>
    </source>
</evidence>
<dbReference type="eggNOG" id="COG3195">
    <property type="taxonomic scope" value="Bacteria"/>
</dbReference>
<feature type="domain" description="Oxo-4-hydroxy-4-carboxy-5-ureidoimidazoline decarboxylase" evidence="7">
    <location>
        <begin position="11"/>
        <end position="169"/>
    </location>
</feature>
<keyword evidence="4" id="KW-0659">Purine metabolism</keyword>
<evidence type="ECO:0000259" key="7">
    <source>
        <dbReference type="Pfam" id="PF09349"/>
    </source>
</evidence>
<keyword evidence="5" id="KW-0210">Decarboxylase</keyword>